<organism evidence="2 3">
    <name type="scientific">Eutrema salsugineum</name>
    <name type="common">Saltwater cress</name>
    <name type="synonym">Sisymbrium salsugineum</name>
    <dbReference type="NCBI Taxonomy" id="72664"/>
    <lineage>
        <taxon>Eukaryota</taxon>
        <taxon>Viridiplantae</taxon>
        <taxon>Streptophyta</taxon>
        <taxon>Embryophyta</taxon>
        <taxon>Tracheophyta</taxon>
        <taxon>Spermatophyta</taxon>
        <taxon>Magnoliopsida</taxon>
        <taxon>eudicotyledons</taxon>
        <taxon>Gunneridae</taxon>
        <taxon>Pentapetalae</taxon>
        <taxon>rosids</taxon>
        <taxon>malvids</taxon>
        <taxon>Brassicales</taxon>
        <taxon>Brassicaceae</taxon>
        <taxon>Eutremeae</taxon>
        <taxon>Eutrema</taxon>
    </lineage>
</organism>
<keyword evidence="1" id="KW-0472">Membrane</keyword>
<evidence type="ECO:0000256" key="1">
    <source>
        <dbReference type="SAM" id="Phobius"/>
    </source>
</evidence>
<dbReference type="Proteomes" id="UP000030689">
    <property type="component" value="Unassembled WGS sequence"/>
</dbReference>
<sequence length="30" mass="3554">AFMFDVFETYCLYSSLMILLVCSAFLWLNL</sequence>
<keyword evidence="1" id="KW-1133">Transmembrane helix</keyword>
<protein>
    <submittedName>
        <fullName evidence="2">Uncharacterized protein</fullName>
    </submittedName>
</protein>
<dbReference type="AlphaFoldDB" id="V4L7H7"/>
<dbReference type="EMBL" id="KI517426">
    <property type="protein sequence ID" value="ESQ46320.1"/>
    <property type="molecule type" value="Genomic_DNA"/>
</dbReference>
<keyword evidence="3" id="KW-1185">Reference proteome</keyword>
<dbReference type="KEGG" id="eus:EUTSA_v100002611m"/>
<gene>
    <name evidence="2" type="ORF">EUTSA_v100002611mg</name>
</gene>
<feature type="non-terminal residue" evidence="2">
    <location>
        <position position="1"/>
    </location>
</feature>
<dbReference type="Gramene" id="ESQ46320">
    <property type="protein sequence ID" value="ESQ46320"/>
    <property type="gene ID" value="EUTSA_v100002611mg"/>
</dbReference>
<evidence type="ECO:0000313" key="3">
    <source>
        <dbReference type="Proteomes" id="UP000030689"/>
    </source>
</evidence>
<accession>V4L7H7</accession>
<name>V4L7H7_EUTSA</name>
<keyword evidence="1" id="KW-0812">Transmembrane</keyword>
<reference evidence="2 3" key="1">
    <citation type="journal article" date="2013" name="Front. Plant Sci.">
        <title>The Reference Genome of the Halophytic Plant Eutrema salsugineum.</title>
        <authorList>
            <person name="Yang R."/>
            <person name="Jarvis D.E."/>
            <person name="Chen H."/>
            <person name="Beilstein M.A."/>
            <person name="Grimwood J."/>
            <person name="Jenkins J."/>
            <person name="Shu S."/>
            <person name="Prochnik S."/>
            <person name="Xin M."/>
            <person name="Ma C."/>
            <person name="Schmutz J."/>
            <person name="Wing R.A."/>
            <person name="Mitchell-Olds T."/>
            <person name="Schumaker K.S."/>
            <person name="Wang X."/>
        </authorList>
    </citation>
    <scope>NUCLEOTIDE SEQUENCE [LARGE SCALE GENOMIC DNA]</scope>
</reference>
<evidence type="ECO:0000313" key="2">
    <source>
        <dbReference type="EMBL" id="ESQ46320.1"/>
    </source>
</evidence>
<feature type="transmembrane region" description="Helical" evidence="1">
    <location>
        <begin position="12"/>
        <end position="28"/>
    </location>
</feature>
<proteinExistence type="predicted"/>